<proteinExistence type="predicted"/>
<reference evidence="1" key="1">
    <citation type="journal article" date="2023" name="Mol. Biol. Evol.">
        <title>Third-Generation Sequencing Reveals the Adaptive Role of the Epigenome in Three Deep-Sea Polychaetes.</title>
        <authorList>
            <person name="Perez M."/>
            <person name="Aroh O."/>
            <person name="Sun Y."/>
            <person name="Lan Y."/>
            <person name="Juniper S.K."/>
            <person name="Young C.R."/>
            <person name="Angers B."/>
            <person name="Qian P.Y."/>
        </authorList>
    </citation>
    <scope>NUCLEOTIDE SEQUENCE</scope>
    <source>
        <strain evidence="1">P08H-3</strain>
    </source>
</reference>
<sequence>MSREEPSKWFQSSKIYLTKTDSKPYSLFYRRTRCDIIEIYKHISGLYTIEAPYIKLKVSPNETKRHKRKIQHPRINRRVRKNFLLDRVANKSNRIPTEIVDAPSLNTLKNRLYKFWSQYRYSQSMPHDIYNHDKS</sequence>
<name>A0AAD9IU91_9ANNE</name>
<evidence type="ECO:0000313" key="2">
    <source>
        <dbReference type="Proteomes" id="UP001208570"/>
    </source>
</evidence>
<organism evidence="1 2">
    <name type="scientific">Paralvinella palmiformis</name>
    <dbReference type="NCBI Taxonomy" id="53620"/>
    <lineage>
        <taxon>Eukaryota</taxon>
        <taxon>Metazoa</taxon>
        <taxon>Spiralia</taxon>
        <taxon>Lophotrochozoa</taxon>
        <taxon>Annelida</taxon>
        <taxon>Polychaeta</taxon>
        <taxon>Sedentaria</taxon>
        <taxon>Canalipalpata</taxon>
        <taxon>Terebellida</taxon>
        <taxon>Terebelliformia</taxon>
        <taxon>Alvinellidae</taxon>
        <taxon>Paralvinella</taxon>
    </lineage>
</organism>
<dbReference type="EMBL" id="JAODUP010001283">
    <property type="protein sequence ID" value="KAK2140657.1"/>
    <property type="molecule type" value="Genomic_DNA"/>
</dbReference>
<keyword evidence="2" id="KW-1185">Reference proteome</keyword>
<evidence type="ECO:0000313" key="1">
    <source>
        <dbReference type="EMBL" id="KAK2140657.1"/>
    </source>
</evidence>
<dbReference type="AlphaFoldDB" id="A0AAD9IU91"/>
<gene>
    <name evidence="1" type="ORF">LSH36_1284g00030</name>
</gene>
<comment type="caution">
    <text evidence="1">The sequence shown here is derived from an EMBL/GenBank/DDBJ whole genome shotgun (WGS) entry which is preliminary data.</text>
</comment>
<accession>A0AAD9IU91</accession>
<dbReference type="Proteomes" id="UP001208570">
    <property type="component" value="Unassembled WGS sequence"/>
</dbReference>
<protein>
    <submittedName>
        <fullName evidence="1">Uncharacterized protein</fullName>
    </submittedName>
</protein>